<name>A0ABQ5I675_9ASTR</name>
<dbReference type="Proteomes" id="UP001151760">
    <property type="component" value="Unassembled WGS sequence"/>
</dbReference>
<dbReference type="InterPro" id="IPR021109">
    <property type="entry name" value="Peptidase_aspartic_dom_sf"/>
</dbReference>
<keyword evidence="2" id="KW-0808">Transferase</keyword>
<dbReference type="Gene3D" id="2.40.70.10">
    <property type="entry name" value="Acid Proteases"/>
    <property type="match status" value="1"/>
</dbReference>
<reference evidence="2" key="1">
    <citation type="journal article" date="2022" name="Int. J. Mol. Sci.">
        <title>Draft Genome of Tanacetum Coccineum: Genomic Comparison of Closely Related Tanacetum-Family Plants.</title>
        <authorList>
            <person name="Yamashiro T."/>
            <person name="Shiraishi A."/>
            <person name="Nakayama K."/>
            <person name="Satake H."/>
        </authorList>
    </citation>
    <scope>NUCLEOTIDE SEQUENCE</scope>
</reference>
<proteinExistence type="predicted"/>
<organism evidence="2 3">
    <name type="scientific">Tanacetum coccineum</name>
    <dbReference type="NCBI Taxonomy" id="301880"/>
    <lineage>
        <taxon>Eukaryota</taxon>
        <taxon>Viridiplantae</taxon>
        <taxon>Streptophyta</taxon>
        <taxon>Embryophyta</taxon>
        <taxon>Tracheophyta</taxon>
        <taxon>Spermatophyta</taxon>
        <taxon>Magnoliopsida</taxon>
        <taxon>eudicotyledons</taxon>
        <taxon>Gunneridae</taxon>
        <taxon>Pentapetalae</taxon>
        <taxon>asterids</taxon>
        <taxon>campanulids</taxon>
        <taxon>Asterales</taxon>
        <taxon>Asteraceae</taxon>
        <taxon>Asteroideae</taxon>
        <taxon>Anthemideae</taxon>
        <taxon>Anthemidinae</taxon>
        <taxon>Tanacetum</taxon>
    </lineage>
</organism>
<dbReference type="CDD" id="cd00303">
    <property type="entry name" value="retropepsin_like"/>
    <property type="match status" value="1"/>
</dbReference>
<dbReference type="Pfam" id="PF13650">
    <property type="entry name" value="Asp_protease_2"/>
    <property type="match status" value="1"/>
</dbReference>
<dbReference type="PANTHER" id="PTHR33067:SF9">
    <property type="entry name" value="RNA-DIRECTED DNA POLYMERASE"/>
    <property type="match status" value="1"/>
</dbReference>
<sequence length="830" mass="96140">MRELREDTFSGNKDKDAHDHIDRVLSIVGLFNILGVSKDAVMLRVFPFILTGAAKRWVDRLAPGTINTWDLLKKSFIQRHESGSIPINRGLIQAILTSLPPQPIGEATKASNLRRIPPGVQGRSHFTYFLYLIVQIRILRSHALSFSLYSYRIHKKVGGRTRPRNNQYLGSPQKAFIQRYCSPSMTAKQLEDIHKFKQEGDESLYQAWERNIRSSSSKDGLAALVNKLDNLGRDMKKLKESVHAIQVGCQIYEGPHLDKDCPLNVGEKQVEEVRYGEFRRTTPFNEYNGGNFRVGPPGYYTKTDNRPPYGERRQRLEELLAKHQEESARRSTKMEVWIKKLQENVEINIRNQNASLKNLETQIEQLTEELRSRKEKSEQPKVVTVEHEGPSSLKKIKNLHGISFLFDSREENTNDQLHTKESNPGHFMLPCTIGNFNFYAMADLGASVNVLPRNIFEYLELTNLSETEMLVEMADMRKKAPLGIVRDILVKIDKFLFPSDFVILDQTPNSTVILGRPFLATVHAQISVFEKEISVGIGDERVTFNINRNDPNFAPTEGIFMLNSINADEPITKRLKISDDTATTHFCKPIIQECDKDFKAWPSCSPFMNKCDGGMKFTRSISLVEDSVWSKRYSEWCNENSHDKKPRPRDYTFKEWVKLKKGHLDISKSVRKDLFRSWVIDQFTEALDPDKNPLERCLDEYNWVFHKEIEQLADEYEIKIREKGQVLEEIWTKCKRARCKNKDWWYDYWYEDEEKTKLGNEDYDPPMVHTETFEVTKYKFNNGCSFICVNGENSETLSLGRKNGSRFRKMIMEEMEEVLGNDGEDSDNET</sequence>
<keyword evidence="2" id="KW-0695">RNA-directed DNA polymerase</keyword>
<protein>
    <submittedName>
        <fullName evidence="2">Reverse transcriptase domain-containing protein</fullName>
    </submittedName>
</protein>
<keyword evidence="2" id="KW-0548">Nucleotidyltransferase</keyword>
<evidence type="ECO:0000313" key="2">
    <source>
        <dbReference type="EMBL" id="GJT95560.1"/>
    </source>
</evidence>
<dbReference type="SUPFAM" id="SSF50630">
    <property type="entry name" value="Acid proteases"/>
    <property type="match status" value="1"/>
</dbReference>
<dbReference type="GO" id="GO:0003964">
    <property type="term" value="F:RNA-directed DNA polymerase activity"/>
    <property type="evidence" value="ECO:0007669"/>
    <property type="project" value="UniProtKB-KW"/>
</dbReference>
<evidence type="ECO:0000313" key="3">
    <source>
        <dbReference type="Proteomes" id="UP001151760"/>
    </source>
</evidence>
<comment type="caution">
    <text evidence="2">The sequence shown here is derived from an EMBL/GenBank/DDBJ whole genome shotgun (WGS) entry which is preliminary data.</text>
</comment>
<evidence type="ECO:0000256" key="1">
    <source>
        <dbReference type="SAM" id="MobiDB-lite"/>
    </source>
</evidence>
<keyword evidence="3" id="KW-1185">Reference proteome</keyword>
<reference evidence="2" key="2">
    <citation type="submission" date="2022-01" db="EMBL/GenBank/DDBJ databases">
        <authorList>
            <person name="Yamashiro T."/>
            <person name="Shiraishi A."/>
            <person name="Satake H."/>
            <person name="Nakayama K."/>
        </authorList>
    </citation>
    <scope>NUCLEOTIDE SEQUENCE</scope>
</reference>
<dbReference type="PANTHER" id="PTHR33067">
    <property type="entry name" value="RNA-DIRECTED DNA POLYMERASE-RELATED"/>
    <property type="match status" value="1"/>
</dbReference>
<accession>A0ABQ5I675</accession>
<dbReference type="EMBL" id="BQNB010020401">
    <property type="protein sequence ID" value="GJT95560.1"/>
    <property type="molecule type" value="Genomic_DNA"/>
</dbReference>
<gene>
    <name evidence="2" type="ORF">Tco_1091078</name>
</gene>
<feature type="region of interest" description="Disordered" evidence="1">
    <location>
        <begin position="370"/>
        <end position="389"/>
    </location>
</feature>